<reference evidence="2 3" key="1">
    <citation type="submission" date="2017-05" db="EMBL/GenBank/DDBJ databases">
        <title>PacBio assembly of a Plasmodium knowlesi genome sequence with Hi-C correction and manual annotation of the SICAvar gene family.</title>
        <authorList>
            <person name="Lapp S.A."/>
            <person name="Geraldo J.A."/>
            <person name="Chien J.-T."/>
            <person name="Ay F."/>
            <person name="Pakala S.B."/>
            <person name="Batugedara G."/>
            <person name="Humphrey J.C."/>
            <person name="Debarry J.D."/>
            <person name="Le Roch K.G."/>
            <person name="Galinski M.R."/>
            <person name="Kissinger J.C."/>
        </authorList>
    </citation>
    <scope>NUCLEOTIDE SEQUENCE [LARGE SCALE GENOMIC DNA]</scope>
    <source>
        <strain evidence="3">Malayan Strain Pk1 (A+)</strain>
    </source>
</reference>
<keyword evidence="1" id="KW-0472">Membrane</keyword>
<accession>A0A1Y3DWH8</accession>
<evidence type="ECO:0000313" key="3">
    <source>
        <dbReference type="Proteomes" id="UP000195012"/>
    </source>
</evidence>
<evidence type="ECO:0000256" key="1">
    <source>
        <dbReference type="SAM" id="Phobius"/>
    </source>
</evidence>
<dbReference type="AlphaFoldDB" id="A0A1Y3DWH8"/>
<dbReference type="VEuPathDB" id="PlasmoDB:PKA1H_070037600"/>
<protein>
    <submittedName>
        <fullName evidence="2">Uncharacterized protein</fullName>
    </submittedName>
</protein>
<sequence length="294" mass="33727">MGMNRITQRGAMKRWFHPLRMSNGRCPCDKFIPVGTPRREIHVFFTHNRKEQGNLLSIKRYGQGKDNSKMVLLDVEKCEGEKMKKKIQKYLIGGVLLSSICICLVEFDVIQSVYGYLLSCGFLAFYTFQLYACNSVILRAVLDVKNRHLLLYPFTVFTRQGMKKQIIVSLHEIGLIRTHGNFMKIYFKEKNFLSFLFQHNMLSPLCIPRYTCAQRSEPAKEDVDPLYHYDYNNLNVSAFGQRDAGARRGVGEACSIGATHVGALPRVRKNVEGYPLDVTEEAKLLSLLRPRCTI</sequence>
<dbReference type="VEuPathDB" id="PlasmoDB:PKNH_0732100"/>
<proteinExistence type="predicted"/>
<dbReference type="OrthoDB" id="372075at2759"/>
<dbReference type="Proteomes" id="UP000195012">
    <property type="component" value="Unassembled WGS sequence"/>
</dbReference>
<comment type="caution">
    <text evidence="2">The sequence shown here is derived from an EMBL/GenBank/DDBJ whole genome shotgun (WGS) entry which is preliminary data.</text>
</comment>
<keyword evidence="1" id="KW-1133">Transmembrane helix</keyword>
<feature type="transmembrane region" description="Helical" evidence="1">
    <location>
        <begin position="90"/>
        <end position="110"/>
    </location>
</feature>
<gene>
    <name evidence="2" type="ORF">PKNOH_S06434200</name>
</gene>
<organism evidence="2 3">
    <name type="scientific">Plasmodium knowlesi</name>
    <dbReference type="NCBI Taxonomy" id="5850"/>
    <lineage>
        <taxon>Eukaryota</taxon>
        <taxon>Sar</taxon>
        <taxon>Alveolata</taxon>
        <taxon>Apicomplexa</taxon>
        <taxon>Aconoidasida</taxon>
        <taxon>Haemosporida</taxon>
        <taxon>Plasmodiidae</taxon>
        <taxon>Plasmodium</taxon>
        <taxon>Plasmodium (Plasmodium)</taxon>
    </lineage>
</organism>
<keyword evidence="1" id="KW-0812">Transmembrane</keyword>
<dbReference type="EMBL" id="NETL01000020">
    <property type="protein sequence ID" value="OTN67518.1"/>
    <property type="molecule type" value="Genomic_DNA"/>
</dbReference>
<evidence type="ECO:0000313" key="2">
    <source>
        <dbReference type="EMBL" id="OTN67518.1"/>
    </source>
</evidence>
<dbReference type="VEuPathDB" id="PlasmoDB:PKNOH_S06434200"/>
<feature type="transmembrane region" description="Helical" evidence="1">
    <location>
        <begin position="116"/>
        <end position="142"/>
    </location>
</feature>
<name>A0A1Y3DWH8_PLAKN</name>